<keyword evidence="6" id="KW-0186">Copper</keyword>
<dbReference type="Pfam" id="PF05425">
    <property type="entry name" value="CopD"/>
    <property type="match status" value="1"/>
</dbReference>
<dbReference type="PANTHER" id="PTHR34820">
    <property type="entry name" value="INNER MEMBRANE PROTEIN YEBZ"/>
    <property type="match status" value="1"/>
</dbReference>
<feature type="transmembrane region" description="Helical" evidence="6">
    <location>
        <begin position="288"/>
        <end position="306"/>
    </location>
</feature>
<dbReference type="NCBIfam" id="NF033808">
    <property type="entry name" value="copper_CopD"/>
    <property type="match status" value="1"/>
</dbReference>
<evidence type="ECO:0000256" key="5">
    <source>
        <dbReference type="ARBA" id="ARBA00023136"/>
    </source>
</evidence>
<dbReference type="InterPro" id="IPR008457">
    <property type="entry name" value="Cu-R_CopD_dom"/>
</dbReference>
<keyword evidence="5 6" id="KW-0472">Membrane</keyword>
<evidence type="ECO:0000256" key="6">
    <source>
        <dbReference type="RuleBase" id="RU369037"/>
    </source>
</evidence>
<keyword evidence="4 6" id="KW-1133">Transmembrane helix</keyword>
<feature type="transmembrane region" description="Helical" evidence="6">
    <location>
        <begin position="28"/>
        <end position="50"/>
    </location>
</feature>
<evidence type="ECO:0000313" key="9">
    <source>
        <dbReference type="Proteomes" id="UP001515683"/>
    </source>
</evidence>
<keyword evidence="2 6" id="KW-1003">Cell membrane</keyword>
<comment type="function">
    <text evidence="6">Involved in copper resistance.</text>
</comment>
<evidence type="ECO:0000256" key="3">
    <source>
        <dbReference type="ARBA" id="ARBA00022692"/>
    </source>
</evidence>
<gene>
    <name evidence="8" type="primary">copD</name>
    <name evidence="8" type="ORF">F3J40_01525</name>
</gene>
<evidence type="ECO:0000256" key="2">
    <source>
        <dbReference type="ARBA" id="ARBA00022475"/>
    </source>
</evidence>
<keyword evidence="3 6" id="KW-0812">Transmembrane</keyword>
<evidence type="ECO:0000259" key="7">
    <source>
        <dbReference type="Pfam" id="PF05425"/>
    </source>
</evidence>
<evidence type="ECO:0000256" key="1">
    <source>
        <dbReference type="ARBA" id="ARBA00004651"/>
    </source>
</evidence>
<feature type="transmembrane region" description="Helical" evidence="6">
    <location>
        <begin position="105"/>
        <end position="124"/>
    </location>
</feature>
<dbReference type="InterPro" id="IPR032694">
    <property type="entry name" value="CopC/D"/>
</dbReference>
<comment type="caution">
    <text evidence="8">The sequence shown here is derived from an EMBL/GenBank/DDBJ whole genome shotgun (WGS) entry which is preliminary data.</text>
</comment>
<feature type="transmembrane region" description="Helical" evidence="6">
    <location>
        <begin position="242"/>
        <end position="267"/>
    </location>
</feature>
<accession>A0ABX0R694</accession>
<organism evidence="8 9">
    <name type="scientific">Candidatus Pantoea multigeneris</name>
    <dbReference type="NCBI Taxonomy" id="2608357"/>
    <lineage>
        <taxon>Bacteria</taxon>
        <taxon>Pseudomonadati</taxon>
        <taxon>Pseudomonadota</taxon>
        <taxon>Gammaproteobacteria</taxon>
        <taxon>Enterobacterales</taxon>
        <taxon>Erwiniaceae</taxon>
        <taxon>Pantoea</taxon>
    </lineage>
</organism>
<feature type="transmembrane region" description="Helical" evidence="6">
    <location>
        <begin position="62"/>
        <end position="85"/>
    </location>
</feature>
<feature type="transmembrane region" description="Helical" evidence="6">
    <location>
        <begin position="170"/>
        <end position="190"/>
    </location>
</feature>
<comment type="subcellular location">
    <subcellularLocation>
        <location evidence="6">Cell inner membrane</location>
        <topology evidence="6">Multi-pass membrane protein</topology>
    </subcellularLocation>
    <subcellularLocation>
        <location evidence="1">Cell membrane</location>
        <topology evidence="1">Multi-pass membrane protein</topology>
    </subcellularLocation>
</comment>
<evidence type="ECO:0000256" key="4">
    <source>
        <dbReference type="ARBA" id="ARBA00022989"/>
    </source>
</evidence>
<dbReference type="EMBL" id="VWXF01000001">
    <property type="protein sequence ID" value="NIF20299.1"/>
    <property type="molecule type" value="Genomic_DNA"/>
</dbReference>
<proteinExistence type="inferred from homology"/>
<evidence type="ECO:0000313" key="8">
    <source>
        <dbReference type="EMBL" id="NIF20299.1"/>
    </source>
</evidence>
<feature type="transmembrane region" description="Helical" evidence="6">
    <location>
        <begin position="211"/>
        <end position="236"/>
    </location>
</feature>
<dbReference type="InterPro" id="IPR047689">
    <property type="entry name" value="CopD"/>
</dbReference>
<comment type="similarity">
    <text evidence="6">Belongs to the CopD family.</text>
</comment>
<dbReference type="Proteomes" id="UP001515683">
    <property type="component" value="Unassembled WGS sequence"/>
</dbReference>
<keyword evidence="6" id="KW-0997">Cell inner membrane</keyword>
<dbReference type="PANTHER" id="PTHR34820:SF4">
    <property type="entry name" value="INNER MEMBRANE PROTEIN YEBZ"/>
    <property type="match status" value="1"/>
</dbReference>
<reference evidence="8 9" key="1">
    <citation type="journal article" date="2019" name="bioRxiv">
        <title>Bacteria contribute to plant secondary compound degradation in a generalist herbivore system.</title>
        <authorList>
            <person name="Francoeur C.B."/>
            <person name="Khadempour L."/>
            <person name="Moreira-Soto R.D."/>
            <person name="Gotting K."/>
            <person name="Book A.J."/>
            <person name="Pinto-Tomas A.A."/>
            <person name="Keefover-Ring K."/>
            <person name="Currie C.R."/>
        </authorList>
    </citation>
    <scope>NUCLEOTIDE SEQUENCE [LARGE SCALE GENOMIC DNA]</scope>
    <source>
        <strain evidence="8">Acro-835</strain>
    </source>
</reference>
<feature type="domain" description="Copper resistance protein D" evidence="7">
    <location>
        <begin position="203"/>
        <end position="302"/>
    </location>
</feature>
<sequence length="309" mass="34543">MLAAIDNEAIFVSRRGSRLTTLWIVLRALHFLALILLVGSAFYTALLAPVRLRPWLAQRLRPLLLSCSVISVASAVAMALVQTALMSGDWRSIGDASVWQAVRSTRFGFAWQWEIGFSLLGLWVWRLRGLPRQQGLLVAGLLQLMPLAWIGHAAMHDGLLGIFHQLNQTLHLVSVSFWAGGLLPLLLLMRDARQMEKRIDAIRAMMRFSRYGHLAVAMALCTGTIDTMLIVGPPFLWTFNSYIALLLFKILLVSLMVSIAVYNRYYLVPQFHEAGSRSPQLFLRLTQYELLLSLGVVGLVSVFATLTPT</sequence>
<feature type="transmembrane region" description="Helical" evidence="6">
    <location>
        <begin position="136"/>
        <end position="155"/>
    </location>
</feature>
<keyword evidence="9" id="KW-1185">Reference proteome</keyword>
<protein>
    <recommendedName>
        <fullName evidence="6">Copper resistance protein D</fullName>
    </recommendedName>
</protein>
<name>A0ABX0R694_9GAMM</name>